<evidence type="ECO:0000313" key="1">
    <source>
        <dbReference type="EMBL" id="KAF4085841.1"/>
    </source>
</evidence>
<reference evidence="1 2" key="1">
    <citation type="submission" date="2020-02" db="EMBL/GenBank/DDBJ databases">
        <title>A chromosome-scale genome assembly of the black bullhead catfish (Ameiurus melas).</title>
        <authorList>
            <person name="Wen M."/>
            <person name="Zham M."/>
            <person name="Cabau C."/>
            <person name="Klopp C."/>
            <person name="Donnadieu C."/>
            <person name="Roques C."/>
            <person name="Bouchez O."/>
            <person name="Lampietro C."/>
            <person name="Jouanno E."/>
            <person name="Herpin A."/>
            <person name="Louis A."/>
            <person name="Berthelot C."/>
            <person name="Parey E."/>
            <person name="Roest-Crollius H."/>
            <person name="Braasch I."/>
            <person name="Postlethwait J."/>
            <person name="Robinson-Rechavi M."/>
            <person name="Echchiki A."/>
            <person name="Begum T."/>
            <person name="Montfort J."/>
            <person name="Schartl M."/>
            <person name="Bobe J."/>
            <person name="Guiguen Y."/>
        </authorList>
    </citation>
    <scope>NUCLEOTIDE SEQUENCE [LARGE SCALE GENOMIC DNA]</scope>
    <source>
        <strain evidence="1">M_S1</strain>
        <tissue evidence="1">Blood</tissue>
    </source>
</reference>
<comment type="caution">
    <text evidence="1">The sequence shown here is derived from an EMBL/GenBank/DDBJ whole genome shotgun (WGS) entry which is preliminary data.</text>
</comment>
<dbReference type="Proteomes" id="UP000593565">
    <property type="component" value="Unassembled WGS sequence"/>
</dbReference>
<dbReference type="EMBL" id="JAAGNN010000008">
    <property type="protein sequence ID" value="KAF4085841.1"/>
    <property type="molecule type" value="Genomic_DNA"/>
</dbReference>
<gene>
    <name evidence="1" type="ORF">AMELA_G00099630</name>
</gene>
<protein>
    <submittedName>
        <fullName evidence="1">Uncharacterized protein</fullName>
    </submittedName>
</protein>
<sequence>MQHYVTRDVIGAVKARACALHAHETRAGKRRVRVHVHVHTPASRTFHGCDITRSLCLKMDPFSLVLDAAETSASTMMSASCVIGIINQTSRREG</sequence>
<keyword evidence="2" id="KW-1185">Reference proteome</keyword>
<evidence type="ECO:0000313" key="2">
    <source>
        <dbReference type="Proteomes" id="UP000593565"/>
    </source>
</evidence>
<organism evidence="1 2">
    <name type="scientific">Ameiurus melas</name>
    <name type="common">Black bullhead</name>
    <name type="synonym">Silurus melas</name>
    <dbReference type="NCBI Taxonomy" id="219545"/>
    <lineage>
        <taxon>Eukaryota</taxon>
        <taxon>Metazoa</taxon>
        <taxon>Chordata</taxon>
        <taxon>Craniata</taxon>
        <taxon>Vertebrata</taxon>
        <taxon>Euteleostomi</taxon>
        <taxon>Actinopterygii</taxon>
        <taxon>Neopterygii</taxon>
        <taxon>Teleostei</taxon>
        <taxon>Ostariophysi</taxon>
        <taxon>Siluriformes</taxon>
        <taxon>Ictaluridae</taxon>
        <taxon>Ameiurus</taxon>
    </lineage>
</organism>
<name>A0A7J6AV72_AMEME</name>
<dbReference type="AlphaFoldDB" id="A0A7J6AV72"/>
<accession>A0A7J6AV72</accession>
<proteinExistence type="predicted"/>